<accession>A0A1I2I2B1</accession>
<dbReference type="STRING" id="655355.SAMN05216283_10557"/>
<dbReference type="Proteomes" id="UP000198964">
    <property type="component" value="Unassembled WGS sequence"/>
</dbReference>
<organism evidence="1 2">
    <name type="scientific">Sunxiuqinia elliptica</name>
    <dbReference type="NCBI Taxonomy" id="655355"/>
    <lineage>
        <taxon>Bacteria</taxon>
        <taxon>Pseudomonadati</taxon>
        <taxon>Bacteroidota</taxon>
        <taxon>Bacteroidia</taxon>
        <taxon>Marinilabiliales</taxon>
        <taxon>Prolixibacteraceae</taxon>
        <taxon>Sunxiuqinia</taxon>
    </lineage>
</organism>
<name>A0A1I2I2B1_9BACT</name>
<evidence type="ECO:0000313" key="2">
    <source>
        <dbReference type="Proteomes" id="UP000198964"/>
    </source>
</evidence>
<protein>
    <submittedName>
        <fullName evidence="1">Uncharacterized protein</fullName>
    </submittedName>
</protein>
<evidence type="ECO:0000313" key="1">
    <source>
        <dbReference type="EMBL" id="SFF35808.1"/>
    </source>
</evidence>
<proteinExistence type="predicted"/>
<dbReference type="AlphaFoldDB" id="A0A1I2I2B1"/>
<gene>
    <name evidence="1" type="ORF">SAMN05216283_10557</name>
</gene>
<sequence length="35" mass="3958">MGATVGNMFYNPLGVSWDDWGSAKVCHFRNRKGVR</sequence>
<keyword evidence="2" id="KW-1185">Reference proteome</keyword>
<reference evidence="1 2" key="1">
    <citation type="submission" date="2016-10" db="EMBL/GenBank/DDBJ databases">
        <authorList>
            <person name="de Groot N.N."/>
        </authorList>
    </citation>
    <scope>NUCLEOTIDE SEQUENCE [LARGE SCALE GENOMIC DNA]</scope>
    <source>
        <strain evidence="1 2">CGMCC 1.9156</strain>
    </source>
</reference>
<dbReference type="EMBL" id="FONW01000005">
    <property type="protein sequence ID" value="SFF35808.1"/>
    <property type="molecule type" value="Genomic_DNA"/>
</dbReference>